<dbReference type="GO" id="GO:0004527">
    <property type="term" value="F:exonuclease activity"/>
    <property type="evidence" value="ECO:0007669"/>
    <property type="project" value="UniProtKB-ARBA"/>
</dbReference>
<evidence type="ECO:0000313" key="2">
    <source>
        <dbReference type="EMBL" id="ROT97829.1"/>
    </source>
</evidence>
<evidence type="ECO:0000259" key="1">
    <source>
        <dbReference type="SMART" id="SM00479"/>
    </source>
</evidence>
<dbReference type="RefSeq" id="WP_123643835.1">
    <property type="nucleotide sequence ID" value="NZ_ML119091.1"/>
</dbReference>
<comment type="caution">
    <text evidence="2">The sequence shown here is derived from an EMBL/GenBank/DDBJ whole genome shotgun (WGS) entry which is preliminary data.</text>
</comment>
<proteinExistence type="predicted"/>
<dbReference type="OrthoDB" id="5705783at2"/>
<dbReference type="InterPro" id="IPR013520">
    <property type="entry name" value="Ribonucl_H"/>
</dbReference>
<accession>A0A3N2QRL6</accession>
<keyword evidence="3" id="KW-1185">Reference proteome</keyword>
<protein>
    <recommendedName>
        <fullName evidence="1">Exonuclease domain-containing protein</fullName>
    </recommendedName>
</protein>
<name>A0A3N2QRL6_9RHOB</name>
<organism evidence="2 3">
    <name type="scientific">Histidinibacterium lentulum</name>
    <dbReference type="NCBI Taxonomy" id="2480588"/>
    <lineage>
        <taxon>Bacteria</taxon>
        <taxon>Pseudomonadati</taxon>
        <taxon>Pseudomonadota</taxon>
        <taxon>Alphaproteobacteria</taxon>
        <taxon>Rhodobacterales</taxon>
        <taxon>Paracoccaceae</taxon>
        <taxon>Histidinibacterium</taxon>
    </lineage>
</organism>
<dbReference type="AlphaFoldDB" id="A0A3N2QRL6"/>
<dbReference type="GO" id="GO:0006259">
    <property type="term" value="P:DNA metabolic process"/>
    <property type="evidence" value="ECO:0007669"/>
    <property type="project" value="UniProtKB-ARBA"/>
</dbReference>
<dbReference type="Proteomes" id="UP000268016">
    <property type="component" value="Unassembled WGS sequence"/>
</dbReference>
<dbReference type="SUPFAM" id="SSF53098">
    <property type="entry name" value="Ribonuclease H-like"/>
    <property type="match status" value="1"/>
</dbReference>
<dbReference type="InterPro" id="IPR036397">
    <property type="entry name" value="RNaseH_sf"/>
</dbReference>
<evidence type="ECO:0000313" key="3">
    <source>
        <dbReference type="Proteomes" id="UP000268016"/>
    </source>
</evidence>
<feature type="domain" description="Exonuclease" evidence="1">
    <location>
        <begin position="6"/>
        <end position="172"/>
    </location>
</feature>
<dbReference type="InterPro" id="IPR012337">
    <property type="entry name" value="RNaseH-like_sf"/>
</dbReference>
<dbReference type="SMART" id="SM00479">
    <property type="entry name" value="EXOIII"/>
    <property type="match status" value="1"/>
</dbReference>
<dbReference type="Gene3D" id="3.30.420.10">
    <property type="entry name" value="Ribonuclease H-like superfamily/Ribonuclease H"/>
    <property type="match status" value="1"/>
</dbReference>
<dbReference type="Pfam" id="PF00929">
    <property type="entry name" value="RNase_T"/>
    <property type="match status" value="1"/>
</dbReference>
<sequence>MGDHRRFIFIDFEASSLSEDSWPIEVGLASLAGSRIRTWSSLIRPEESWPMAAWSDRSQQVHKISLEQLNDVPSAGEVARQLIERAGDAILISDAPTFDQAWLDRLLDVLPECERARLKIAPEDVLLSDPRVHTAAYLRHRWEHRDGAAHRAAADARRLAQAFEYAMAVGRKSKKADGSGGK</sequence>
<dbReference type="EMBL" id="RDRB01000011">
    <property type="protein sequence ID" value="ROT97829.1"/>
    <property type="molecule type" value="Genomic_DNA"/>
</dbReference>
<dbReference type="GO" id="GO:0003676">
    <property type="term" value="F:nucleic acid binding"/>
    <property type="evidence" value="ECO:0007669"/>
    <property type="project" value="InterPro"/>
</dbReference>
<gene>
    <name evidence="2" type="ORF">EAT49_18695</name>
</gene>
<reference evidence="2 3" key="1">
    <citation type="submission" date="2018-10" db="EMBL/GenBank/DDBJ databases">
        <title>Histidinibacterium lentulum gen. nov., sp. nov., a marine bacterium from the culture broth of Picochlorum sp. 122.</title>
        <authorList>
            <person name="Wang G."/>
        </authorList>
    </citation>
    <scope>NUCLEOTIDE SEQUENCE [LARGE SCALE GENOMIC DNA]</scope>
    <source>
        <strain evidence="2 3">B17</strain>
    </source>
</reference>